<dbReference type="AlphaFoldDB" id="A0A7Y0LCQ6"/>
<evidence type="ECO:0000256" key="1">
    <source>
        <dbReference type="ARBA" id="ARBA00022636"/>
    </source>
</evidence>
<keyword evidence="6" id="KW-0966">Cell projection</keyword>
<comment type="caution">
    <text evidence="6">The sequence shown here is derived from an EMBL/GenBank/DDBJ whole genome shotgun (WGS) entry which is preliminary data.</text>
</comment>
<keyword evidence="3" id="KW-0975">Bacterial flagellum</keyword>
<reference evidence="6 7" key="1">
    <citation type="submission" date="2020-04" db="EMBL/GenBank/DDBJ databases">
        <title>Thalassotalea sp. M1531, isolated from the surface of marine red alga.</title>
        <authorList>
            <person name="Pang L."/>
            <person name="Lu D.-C."/>
        </authorList>
    </citation>
    <scope>NUCLEOTIDE SEQUENCE [LARGE SCALE GENOMIC DNA]</scope>
    <source>
        <strain evidence="6 7">M1531</strain>
    </source>
</reference>
<dbReference type="RefSeq" id="WP_169075483.1">
    <property type="nucleotide sequence ID" value="NZ_JABBXH010000003.1"/>
</dbReference>
<evidence type="ECO:0000256" key="3">
    <source>
        <dbReference type="ARBA" id="ARBA00023143"/>
    </source>
</evidence>
<evidence type="ECO:0000259" key="4">
    <source>
        <dbReference type="Pfam" id="PF07238"/>
    </source>
</evidence>
<organism evidence="6 7">
    <name type="scientific">Thalassotalea algicola</name>
    <dbReference type="NCBI Taxonomy" id="2716224"/>
    <lineage>
        <taxon>Bacteria</taxon>
        <taxon>Pseudomonadati</taxon>
        <taxon>Pseudomonadota</taxon>
        <taxon>Gammaproteobacteria</taxon>
        <taxon>Alteromonadales</taxon>
        <taxon>Colwelliaceae</taxon>
        <taxon>Thalassotalea</taxon>
    </lineage>
</organism>
<keyword evidence="1" id="KW-0973">c-di-GMP</keyword>
<accession>A0A7Y0LCQ6</accession>
<protein>
    <submittedName>
        <fullName evidence="6">Flagellar brake protein</fullName>
    </submittedName>
</protein>
<evidence type="ECO:0000313" key="6">
    <source>
        <dbReference type="EMBL" id="NMP32169.1"/>
    </source>
</evidence>
<dbReference type="InterPro" id="IPR009926">
    <property type="entry name" value="T3SS_YcgR_PilZN"/>
</dbReference>
<keyword evidence="2" id="KW-0547">Nucleotide-binding</keyword>
<dbReference type="Pfam" id="PF07238">
    <property type="entry name" value="PilZ"/>
    <property type="match status" value="1"/>
</dbReference>
<dbReference type="EMBL" id="JABBXH010000003">
    <property type="protein sequence ID" value="NMP32169.1"/>
    <property type="molecule type" value="Genomic_DNA"/>
</dbReference>
<proteinExistence type="predicted"/>
<dbReference type="SUPFAM" id="SSF141371">
    <property type="entry name" value="PilZ domain-like"/>
    <property type="match status" value="2"/>
</dbReference>
<keyword evidence="7" id="KW-1185">Reference proteome</keyword>
<dbReference type="Proteomes" id="UP000568664">
    <property type="component" value="Unassembled WGS sequence"/>
</dbReference>
<evidence type="ECO:0000313" key="7">
    <source>
        <dbReference type="Proteomes" id="UP000568664"/>
    </source>
</evidence>
<keyword evidence="6" id="KW-0969">Cilium</keyword>
<dbReference type="Gene3D" id="2.30.110.10">
    <property type="entry name" value="Electron Transport, Fmn-binding Protein, Chain A"/>
    <property type="match status" value="1"/>
</dbReference>
<sequence length="226" mass="24838">MAEPVKVDVVNRLNRNLGLLNAGATVTIDVVTPAGKKGKFRTTFIGYLQKQYVLIQYPDSNKLGGFSQYITQGANITVRGLIEGHEGAVVAFVSPVRQTLQIPSRLMVLEFPKTVSLQSLRSTIRIDTDITAKIRVGEDYWQAAIMDMSVKGCQLSISNGDNLLLNKEQDILIVIEDFHGKQNVKLEAQICNVKPQIDGIAVGVKFASKENDKVIELLQVALTAEL</sequence>
<dbReference type="InterPro" id="IPR009875">
    <property type="entry name" value="PilZ_domain"/>
</dbReference>
<gene>
    <name evidence="6" type="ORF">HII17_11365</name>
</gene>
<feature type="domain" description="PilZ" evidence="4">
    <location>
        <begin position="120"/>
        <end position="213"/>
    </location>
</feature>
<keyword evidence="6" id="KW-0282">Flagellum</keyword>
<dbReference type="Gene3D" id="2.40.10.220">
    <property type="entry name" value="predicted glycosyltransferase like domains"/>
    <property type="match status" value="1"/>
</dbReference>
<feature type="domain" description="Type III secretion system flagellar brake protein YcgR PilZN" evidence="5">
    <location>
        <begin position="23"/>
        <end position="112"/>
    </location>
</feature>
<name>A0A7Y0LCQ6_9GAMM</name>
<dbReference type="InterPro" id="IPR012349">
    <property type="entry name" value="Split_barrel_FMN-bd"/>
</dbReference>
<evidence type="ECO:0000259" key="5">
    <source>
        <dbReference type="Pfam" id="PF12945"/>
    </source>
</evidence>
<evidence type="ECO:0000256" key="2">
    <source>
        <dbReference type="ARBA" id="ARBA00022741"/>
    </source>
</evidence>
<dbReference type="Pfam" id="PF12945">
    <property type="entry name" value="PilZNR"/>
    <property type="match status" value="1"/>
</dbReference>
<dbReference type="GO" id="GO:0035438">
    <property type="term" value="F:cyclic-di-GMP binding"/>
    <property type="evidence" value="ECO:0007669"/>
    <property type="project" value="InterPro"/>
</dbReference>